<name>H2C3Z0_9CREN</name>
<dbReference type="HOGENOM" id="CLU_3210823_0_0_2"/>
<proteinExistence type="predicted"/>
<organism evidence="2 3">
    <name type="scientific">Metallosphaera yellowstonensis MK1</name>
    <dbReference type="NCBI Taxonomy" id="671065"/>
    <lineage>
        <taxon>Archaea</taxon>
        <taxon>Thermoproteota</taxon>
        <taxon>Thermoprotei</taxon>
        <taxon>Sulfolobales</taxon>
        <taxon>Sulfolobaceae</taxon>
        <taxon>Metallosphaera</taxon>
    </lineage>
</organism>
<evidence type="ECO:0000256" key="1">
    <source>
        <dbReference type="SAM" id="MobiDB-lite"/>
    </source>
</evidence>
<evidence type="ECO:0000313" key="3">
    <source>
        <dbReference type="Proteomes" id="UP000003980"/>
    </source>
</evidence>
<reference evidence="2 3" key="1">
    <citation type="submission" date="2012-01" db="EMBL/GenBank/DDBJ databases">
        <title>Improved High-Quality Draft sequence of Metallosphaera yellowstonensis MK1.</title>
        <authorList>
            <consortium name="US DOE Joint Genome Institute"/>
            <person name="Lucas S."/>
            <person name="Han J."/>
            <person name="Cheng J.-F."/>
            <person name="Goodwin L."/>
            <person name="Pitluck S."/>
            <person name="Peters L."/>
            <person name="Teshima H."/>
            <person name="Detter J.C."/>
            <person name="Han C."/>
            <person name="Tapia R."/>
            <person name="Land M."/>
            <person name="Hauser L."/>
            <person name="Kyrpides N."/>
            <person name="Kozubal M."/>
            <person name="Macur R.E."/>
            <person name="Jay Z."/>
            <person name="Inskeep W."/>
            <person name="Woyke T."/>
        </authorList>
    </citation>
    <scope>NUCLEOTIDE SEQUENCE [LARGE SCALE GENOMIC DNA]</scope>
    <source>
        <strain evidence="2 3">MK1</strain>
    </source>
</reference>
<keyword evidence="3" id="KW-1185">Reference proteome</keyword>
<evidence type="ECO:0000313" key="2">
    <source>
        <dbReference type="EMBL" id="EHP69733.1"/>
    </source>
</evidence>
<dbReference type="RefSeq" id="WP_009069797.1">
    <property type="nucleotide sequence ID" value="NZ_JH597761.1"/>
</dbReference>
<protein>
    <submittedName>
        <fullName evidence="2">Uncharacterized protein</fullName>
    </submittedName>
</protein>
<gene>
    <name evidence="2" type="ORF">MetMK1DRAFT_00002350</name>
</gene>
<feature type="compositionally biased region" description="Basic and acidic residues" evidence="1">
    <location>
        <begin position="7"/>
        <end position="25"/>
    </location>
</feature>
<sequence length="44" mass="4995">MIVSNRLMEDYNGERSREIPGHEFTDPLTSARFSPTLRGSGGRR</sequence>
<dbReference type="AlphaFoldDB" id="H2C3Z0"/>
<dbReference type="STRING" id="671065.MetMK1DRAFT_00002350"/>
<dbReference type="Proteomes" id="UP000003980">
    <property type="component" value="Unassembled WGS sequence"/>
</dbReference>
<accession>H2C3Z0</accession>
<feature type="region of interest" description="Disordered" evidence="1">
    <location>
        <begin position="1"/>
        <end position="44"/>
    </location>
</feature>
<dbReference type="EMBL" id="JH597761">
    <property type="protein sequence ID" value="EHP69733.1"/>
    <property type="molecule type" value="Genomic_DNA"/>
</dbReference>